<dbReference type="RefSeq" id="WP_345707867.1">
    <property type="nucleotide sequence ID" value="NZ_BAABKV010000001.1"/>
</dbReference>
<dbReference type="Proteomes" id="UP001596435">
    <property type="component" value="Unassembled WGS sequence"/>
</dbReference>
<dbReference type="InterPro" id="IPR022637">
    <property type="entry name" value="DNA_polIII_beta_cen"/>
</dbReference>
<dbReference type="Pfam" id="PF02767">
    <property type="entry name" value="DNA_pol3_beta_2"/>
    <property type="match status" value="1"/>
</dbReference>
<dbReference type="EMBL" id="JBHTAJ010000004">
    <property type="protein sequence ID" value="MFC7178455.1"/>
    <property type="molecule type" value="Genomic_DNA"/>
</dbReference>
<evidence type="ECO:0000259" key="1">
    <source>
        <dbReference type="Pfam" id="PF02767"/>
    </source>
</evidence>
<accession>A0ABW2FQ51</accession>
<organism evidence="2 3">
    <name type="scientific">Kitasatospora paranensis</name>
    <dbReference type="NCBI Taxonomy" id="258053"/>
    <lineage>
        <taxon>Bacteria</taxon>
        <taxon>Bacillati</taxon>
        <taxon>Actinomycetota</taxon>
        <taxon>Actinomycetes</taxon>
        <taxon>Kitasatosporales</taxon>
        <taxon>Streptomycetaceae</taxon>
        <taxon>Kitasatospora</taxon>
    </lineage>
</organism>
<protein>
    <recommendedName>
        <fullName evidence="1">DNA polymerase III beta sliding clamp central domain-containing protein</fullName>
    </recommendedName>
</protein>
<evidence type="ECO:0000313" key="2">
    <source>
        <dbReference type="EMBL" id="MFC7178455.1"/>
    </source>
</evidence>
<dbReference type="Gene3D" id="3.10.150.10">
    <property type="entry name" value="DNA Polymerase III, subunit A, domain 2"/>
    <property type="match status" value="1"/>
</dbReference>
<keyword evidence="3" id="KW-1185">Reference proteome</keyword>
<comment type="caution">
    <text evidence="2">The sequence shown here is derived from an EMBL/GenBank/DDBJ whole genome shotgun (WGS) entry which is preliminary data.</text>
</comment>
<dbReference type="InterPro" id="IPR046938">
    <property type="entry name" value="DNA_clamp_sf"/>
</dbReference>
<sequence length="239" mass="26179">MSVTLTDLPTIVRQLTPHIGTDDTLPVLNGIYLEATGTHMYAAATDRYTFALARREATDTAQGAPWKVLLTRADLAALRALFPARRHRVDLTLTYQPTQGADLSDGWLTVDDGTRSLRLSANAPLACCFPKWRPLFATALAAEPQLTDEAHYSAAFLARWSKAPADRYEPLTLWSAGPGKPPLIAAGHDFLGLQMPIRHDEKPTAEACDRHDRAALRTTWTDTLTTTTTTGTTRQLKAA</sequence>
<name>A0ABW2FQ51_9ACTN</name>
<gene>
    <name evidence="2" type="ORF">ACFQMG_02630</name>
</gene>
<proteinExistence type="predicted"/>
<reference evidence="3" key="1">
    <citation type="journal article" date="2019" name="Int. J. Syst. Evol. Microbiol.">
        <title>The Global Catalogue of Microorganisms (GCM) 10K type strain sequencing project: providing services to taxonomists for standard genome sequencing and annotation.</title>
        <authorList>
            <consortium name="The Broad Institute Genomics Platform"/>
            <consortium name="The Broad Institute Genome Sequencing Center for Infectious Disease"/>
            <person name="Wu L."/>
            <person name="Ma J."/>
        </authorList>
    </citation>
    <scope>NUCLEOTIDE SEQUENCE [LARGE SCALE GENOMIC DNA]</scope>
    <source>
        <strain evidence="3">CGMCC 1.12859</strain>
    </source>
</reference>
<evidence type="ECO:0000313" key="3">
    <source>
        <dbReference type="Proteomes" id="UP001596435"/>
    </source>
</evidence>
<dbReference type="SUPFAM" id="SSF55979">
    <property type="entry name" value="DNA clamp"/>
    <property type="match status" value="1"/>
</dbReference>
<feature type="domain" description="DNA polymerase III beta sliding clamp central" evidence="1">
    <location>
        <begin position="9"/>
        <end position="94"/>
    </location>
</feature>